<dbReference type="InParanoid" id="A0A1B1YSS4"/>
<gene>
    <name evidence="3" type="ORF">PG2T_06035</name>
</gene>
<evidence type="ECO:0000313" key="4">
    <source>
        <dbReference type="Proteomes" id="UP000092952"/>
    </source>
</evidence>
<dbReference type="AlphaFoldDB" id="A0A1B1YSS4"/>
<dbReference type="EMBL" id="CP014671">
    <property type="protein sequence ID" value="ANX03795.1"/>
    <property type="molecule type" value="Genomic_DNA"/>
</dbReference>
<feature type="domain" description="Cell wall hydrolase SleB" evidence="2">
    <location>
        <begin position="51"/>
        <end position="160"/>
    </location>
</feature>
<name>A0A1B1YSS4_9GAMM</name>
<accession>A0A1B1YSS4</accession>
<proteinExistence type="predicted"/>
<dbReference type="STRING" id="1810504.PG2T_06035"/>
<dbReference type="OrthoDB" id="9785345at2"/>
<evidence type="ECO:0000259" key="2">
    <source>
        <dbReference type="Pfam" id="PF07486"/>
    </source>
</evidence>
<evidence type="ECO:0000313" key="3">
    <source>
        <dbReference type="EMBL" id="ANX03795.1"/>
    </source>
</evidence>
<dbReference type="RefSeq" id="WP_068803455.1">
    <property type="nucleotide sequence ID" value="NZ_CP014671.1"/>
</dbReference>
<evidence type="ECO:0000256" key="1">
    <source>
        <dbReference type="SAM" id="SignalP"/>
    </source>
</evidence>
<dbReference type="GO" id="GO:0016787">
    <property type="term" value="F:hydrolase activity"/>
    <property type="evidence" value="ECO:0007669"/>
    <property type="project" value="InterPro"/>
</dbReference>
<dbReference type="Proteomes" id="UP000092952">
    <property type="component" value="Chromosome"/>
</dbReference>
<protein>
    <recommendedName>
        <fullName evidence="2">Cell wall hydrolase SleB domain-containing protein</fullName>
    </recommendedName>
</protein>
<dbReference type="KEGG" id="gbi:PG2T_06035"/>
<keyword evidence="1" id="KW-0732">Signal</keyword>
<keyword evidence="4" id="KW-1185">Reference proteome</keyword>
<dbReference type="Pfam" id="PF07486">
    <property type="entry name" value="Hydrolase_2"/>
    <property type="match status" value="1"/>
</dbReference>
<dbReference type="Gene3D" id="6.20.240.60">
    <property type="match status" value="1"/>
</dbReference>
<feature type="signal peptide" evidence="1">
    <location>
        <begin position="1"/>
        <end position="28"/>
    </location>
</feature>
<reference evidence="4" key="1">
    <citation type="submission" date="2016-03" db="EMBL/GenBank/DDBJ databases">
        <title>Complete genome sequence of Solimmundus cernigliae, representing a novel lineage of polycyclic aromatic hydrocarbon degraders within the Gammaproteobacteria.</title>
        <authorList>
            <person name="Singleton D.R."/>
            <person name="Dickey A.N."/>
            <person name="Scholl E.H."/>
            <person name="Wright F.A."/>
            <person name="Aitken M.D."/>
        </authorList>
    </citation>
    <scope>NUCLEOTIDE SEQUENCE [LARGE SCALE GENOMIC DNA]</scope>
    <source>
        <strain evidence="4">TR3.2</strain>
    </source>
</reference>
<sequence length="161" mass="17266">MKIKTFFAATVLFGGLVAGLFAPPAARAAGREVPPDALRCLALAVYFEAGSEPQTGKVAVAHVVLNRAQHAGFPGGVCGVVQQGGEQRPCQFGWYCDGRSDQPTSSRMWQSAQEVAREVLAGRVDDPTGGALYFAQARATRPAWTKRLTQMARIGGHVFYR</sequence>
<feature type="chain" id="PRO_5008532975" description="Cell wall hydrolase SleB domain-containing protein" evidence="1">
    <location>
        <begin position="29"/>
        <end position="161"/>
    </location>
</feature>
<dbReference type="InterPro" id="IPR042047">
    <property type="entry name" value="SleB_dom1"/>
</dbReference>
<organism evidence="3 4">
    <name type="scientific">Immundisolibacter cernigliae</name>
    <dbReference type="NCBI Taxonomy" id="1810504"/>
    <lineage>
        <taxon>Bacteria</taxon>
        <taxon>Pseudomonadati</taxon>
        <taxon>Pseudomonadota</taxon>
        <taxon>Gammaproteobacteria</taxon>
        <taxon>Immundisolibacterales</taxon>
        <taxon>Immundisolibacteraceae</taxon>
        <taxon>Immundisolibacter</taxon>
    </lineage>
</organism>
<dbReference type="Gene3D" id="1.10.10.2520">
    <property type="entry name" value="Cell wall hydrolase SleB, domain 1"/>
    <property type="match status" value="1"/>
</dbReference>
<dbReference type="InterPro" id="IPR011105">
    <property type="entry name" value="Cell_wall_hydrolase_SleB"/>
</dbReference>